<evidence type="ECO:0000313" key="3">
    <source>
        <dbReference type="EMBL" id="KAF4688035.1"/>
    </source>
</evidence>
<dbReference type="AlphaFoldDB" id="A0A7J6NW61"/>
<keyword evidence="1" id="KW-1133">Transmembrane helix</keyword>
<organism evidence="3 4">
    <name type="scientific">Perkinsus olseni</name>
    <name type="common">Perkinsus atlanticus</name>
    <dbReference type="NCBI Taxonomy" id="32597"/>
    <lineage>
        <taxon>Eukaryota</taxon>
        <taxon>Sar</taxon>
        <taxon>Alveolata</taxon>
        <taxon>Perkinsozoa</taxon>
        <taxon>Perkinsea</taxon>
        <taxon>Perkinsida</taxon>
        <taxon>Perkinsidae</taxon>
        <taxon>Perkinsus</taxon>
    </lineage>
</organism>
<feature type="chain" id="PRO_5029589232" evidence="2">
    <location>
        <begin position="21"/>
        <end position="154"/>
    </location>
</feature>
<feature type="transmembrane region" description="Helical" evidence="1">
    <location>
        <begin position="54"/>
        <end position="74"/>
    </location>
</feature>
<evidence type="ECO:0000256" key="1">
    <source>
        <dbReference type="SAM" id="Phobius"/>
    </source>
</evidence>
<keyword evidence="1" id="KW-0812">Transmembrane</keyword>
<dbReference type="Proteomes" id="UP000541610">
    <property type="component" value="Unassembled WGS sequence"/>
</dbReference>
<proteinExistence type="predicted"/>
<gene>
    <name evidence="3" type="ORF">FOZ60_003202</name>
</gene>
<dbReference type="EMBL" id="JABANP010000164">
    <property type="protein sequence ID" value="KAF4688035.1"/>
    <property type="molecule type" value="Genomic_DNA"/>
</dbReference>
<protein>
    <submittedName>
        <fullName evidence="3">Uncharacterized protein</fullName>
    </submittedName>
</protein>
<name>A0A7J6NW61_PEROL</name>
<comment type="caution">
    <text evidence="3">The sequence shown here is derived from an EMBL/GenBank/DDBJ whole genome shotgun (WGS) entry which is preliminary data.</text>
</comment>
<accession>A0A7J6NW61</accession>
<evidence type="ECO:0000313" key="4">
    <source>
        <dbReference type="Proteomes" id="UP000541610"/>
    </source>
</evidence>
<feature type="signal peptide" evidence="2">
    <location>
        <begin position="1"/>
        <end position="20"/>
    </location>
</feature>
<reference evidence="3 4" key="1">
    <citation type="submission" date="2020-04" db="EMBL/GenBank/DDBJ databases">
        <title>Perkinsus olseni comparative genomics.</title>
        <authorList>
            <person name="Bogema D.R."/>
        </authorList>
    </citation>
    <scope>NUCLEOTIDE SEQUENCE [LARGE SCALE GENOMIC DNA]</scope>
    <source>
        <strain evidence="3">00978-12</strain>
    </source>
</reference>
<keyword evidence="1" id="KW-0472">Membrane</keyword>
<sequence length="154" mass="16485">MQLRWFALLLLSCLATPVQPFMSPGARVLEIYEQMMADVAGRQASKFTKDAERTLRFCLLIGCVAVVLVGKMGFLRRLVLRLVANVLLTAFALPRSGGSGGSPPVMGVGNQAEVDIDQVISSLGLPKASLKGGRKSPSLDEVLKAIEIGTSVER</sequence>
<evidence type="ECO:0000256" key="2">
    <source>
        <dbReference type="SAM" id="SignalP"/>
    </source>
</evidence>
<keyword evidence="2" id="KW-0732">Signal</keyword>